<dbReference type="RefSeq" id="YP_009616626.1">
    <property type="nucleotide sequence ID" value="NC_042053.1"/>
</dbReference>
<name>A0A0U4IMV5_9CAUD</name>
<proteinExistence type="predicted"/>
<protein>
    <submittedName>
        <fullName evidence="2">Uncharacterized protein</fullName>
    </submittedName>
</protein>
<gene>
    <name evidence="2" type="primary">52</name>
    <name evidence="2" type="ORF">PRINCESSTRINA_52</name>
</gene>
<evidence type="ECO:0000313" key="3">
    <source>
        <dbReference type="Proteomes" id="UP000229287"/>
    </source>
</evidence>
<dbReference type="GeneID" id="40093126"/>
<dbReference type="KEGG" id="vg:40093126"/>
<evidence type="ECO:0000313" key="2">
    <source>
        <dbReference type="EMBL" id="ALY09898.1"/>
    </source>
</evidence>
<accession>A0A0U4IMV5</accession>
<dbReference type="EMBL" id="KU160660">
    <property type="protein sequence ID" value="ALY09898.1"/>
    <property type="molecule type" value="Genomic_DNA"/>
</dbReference>
<dbReference type="Proteomes" id="UP000229287">
    <property type="component" value="Segment"/>
</dbReference>
<sequence>MIASVIANVITKRSQTYRKTIANVSQNRRTITRTRTTTRTTTNKTVWVTFRTCRGAEKFKTSSKLTREPHADHHTKGKANMTTTPAGMTNNQAALIAATTANANRMVSNSELVQATMGFKNLLDTLDQADADKAQAARIQAMPGYCLHHLKEKERDAYMYGSNSPHQVRRIINNGEQCNERECFQTDPTNHQPKKATEK</sequence>
<evidence type="ECO:0000256" key="1">
    <source>
        <dbReference type="SAM" id="MobiDB-lite"/>
    </source>
</evidence>
<reference evidence="2 3" key="1">
    <citation type="submission" date="2015-11" db="EMBL/GenBank/DDBJ databases">
        <authorList>
            <person name="Terry K."/>
            <person name="Dunbar D."/>
            <person name="Bradley K.W."/>
            <person name="Asai D.J."/>
            <person name="Bowman C.A."/>
            <person name="Russell D.A."/>
            <person name="Pope W.H."/>
            <person name="Jacobs-Sera D."/>
            <person name="Hendrix R.W."/>
            <person name="Hatfull G.F."/>
        </authorList>
    </citation>
    <scope>NUCLEOTIDE SEQUENCE [LARGE SCALE GENOMIC DNA]</scope>
</reference>
<organism evidence="2 3">
    <name type="scientific">Arthrobacter phage PrincessTrina</name>
    <dbReference type="NCBI Taxonomy" id="1772328"/>
    <lineage>
        <taxon>Viruses</taxon>
        <taxon>Duplodnaviria</taxon>
        <taxon>Heunggongvirae</taxon>
        <taxon>Uroviricota</taxon>
        <taxon>Caudoviricetes</taxon>
        <taxon>Klausavirus</taxon>
        <taxon>Klausavirus princesstrina</taxon>
    </lineage>
</organism>
<feature type="compositionally biased region" description="Basic and acidic residues" evidence="1">
    <location>
        <begin position="60"/>
        <end position="74"/>
    </location>
</feature>
<feature type="region of interest" description="Disordered" evidence="1">
    <location>
        <begin position="60"/>
        <end position="86"/>
    </location>
</feature>
<keyword evidence="3" id="KW-1185">Reference proteome</keyword>